<protein>
    <submittedName>
        <fullName evidence="1">Uncharacterized protein</fullName>
    </submittedName>
</protein>
<keyword evidence="2" id="KW-1185">Reference proteome</keyword>
<dbReference type="EMBL" id="CP113520">
    <property type="protein sequence ID" value="WAJ27583.1"/>
    <property type="molecule type" value="Genomic_DNA"/>
</dbReference>
<accession>A0ACD4NLA7</accession>
<dbReference type="Proteomes" id="UP001163223">
    <property type="component" value="Chromosome"/>
</dbReference>
<organism evidence="1 2">
    <name type="scientific">Antarcticirhabdus aurantiaca</name>
    <dbReference type="NCBI Taxonomy" id="2606717"/>
    <lineage>
        <taxon>Bacteria</taxon>
        <taxon>Pseudomonadati</taxon>
        <taxon>Pseudomonadota</taxon>
        <taxon>Alphaproteobacteria</taxon>
        <taxon>Hyphomicrobiales</taxon>
        <taxon>Aurantimonadaceae</taxon>
        <taxon>Antarcticirhabdus</taxon>
    </lineage>
</organism>
<name>A0ACD4NLA7_9HYPH</name>
<gene>
    <name evidence="1" type="ORF">OXU80_22485</name>
</gene>
<reference evidence="1" key="1">
    <citation type="submission" date="2022-11" db="EMBL/GenBank/DDBJ databases">
        <title>beta-Carotene-producing bacterium, Jeongeuplla avenae sp. nov., alleviates the salt stress of Arabidopsis seedlings.</title>
        <authorList>
            <person name="Jiang L."/>
            <person name="Lee J."/>
        </authorList>
    </citation>
    <scope>NUCLEOTIDE SEQUENCE</scope>
    <source>
        <strain evidence="1">DY_R2A_6</strain>
    </source>
</reference>
<evidence type="ECO:0000313" key="2">
    <source>
        <dbReference type="Proteomes" id="UP001163223"/>
    </source>
</evidence>
<evidence type="ECO:0000313" key="1">
    <source>
        <dbReference type="EMBL" id="WAJ27583.1"/>
    </source>
</evidence>
<proteinExistence type="predicted"/>
<sequence>MARREFTPKVYAQIVHRAMGGDGGIACEGCGLVLGKKPYHVDHTIPDALQVDKSRELTAADGKLLGVECCHKPKTKVDVGDIARAKRREAKHLGFEKRSRFAGSRASGVKKKMDGRVVDRVTGEEIRR</sequence>